<evidence type="ECO:0000256" key="1">
    <source>
        <dbReference type="ARBA" id="ARBA00004741"/>
    </source>
</evidence>
<dbReference type="GO" id="GO:0009094">
    <property type="term" value="P:L-phenylalanine biosynthetic process"/>
    <property type="evidence" value="ECO:0007669"/>
    <property type="project" value="UniProtKB-UniPathway"/>
</dbReference>
<evidence type="ECO:0000256" key="7">
    <source>
        <dbReference type="ARBA" id="ARBA00047848"/>
    </source>
</evidence>
<organism evidence="10 11">
    <name type="scientific">Algimonas arctica</name>
    <dbReference type="NCBI Taxonomy" id="1479486"/>
    <lineage>
        <taxon>Bacteria</taxon>
        <taxon>Pseudomonadati</taxon>
        <taxon>Pseudomonadota</taxon>
        <taxon>Alphaproteobacteria</taxon>
        <taxon>Maricaulales</taxon>
        <taxon>Robiginitomaculaceae</taxon>
        <taxon>Algimonas</taxon>
    </lineage>
</organism>
<proteinExistence type="predicted"/>
<dbReference type="SUPFAM" id="SSF53850">
    <property type="entry name" value="Periplasmic binding protein-like II"/>
    <property type="match status" value="1"/>
</dbReference>
<feature type="domain" description="Prephenate dehydratase" evidence="8">
    <location>
        <begin position="4"/>
        <end position="179"/>
    </location>
</feature>
<evidence type="ECO:0000259" key="9">
    <source>
        <dbReference type="PROSITE" id="PS51671"/>
    </source>
</evidence>
<evidence type="ECO:0000259" key="8">
    <source>
        <dbReference type="PROSITE" id="PS51171"/>
    </source>
</evidence>
<comment type="catalytic activity">
    <reaction evidence="7">
        <text>prephenate + H(+) = 3-phenylpyruvate + CO2 + H2O</text>
        <dbReference type="Rhea" id="RHEA:21648"/>
        <dbReference type="ChEBI" id="CHEBI:15377"/>
        <dbReference type="ChEBI" id="CHEBI:15378"/>
        <dbReference type="ChEBI" id="CHEBI:16526"/>
        <dbReference type="ChEBI" id="CHEBI:18005"/>
        <dbReference type="ChEBI" id="CHEBI:29934"/>
        <dbReference type="EC" id="4.2.1.51"/>
    </reaction>
</comment>
<keyword evidence="5" id="KW-0584">Phenylalanine biosynthesis</keyword>
<dbReference type="PROSITE" id="PS51171">
    <property type="entry name" value="PREPHENATE_DEHYDR_3"/>
    <property type="match status" value="1"/>
</dbReference>
<dbReference type="EMBL" id="BMZH01000007">
    <property type="protein sequence ID" value="GHA96978.1"/>
    <property type="molecule type" value="Genomic_DNA"/>
</dbReference>
<accession>A0A8J3CSR5</accession>
<keyword evidence="11" id="KW-1185">Reference proteome</keyword>
<dbReference type="CDD" id="cd13631">
    <property type="entry name" value="PBP2_Ct-PDT_like"/>
    <property type="match status" value="1"/>
</dbReference>
<comment type="caution">
    <text evidence="10">The sequence shown here is derived from an EMBL/GenBank/DDBJ whole genome shotgun (WGS) entry which is preliminary data.</text>
</comment>
<reference evidence="10" key="2">
    <citation type="submission" date="2020-09" db="EMBL/GenBank/DDBJ databases">
        <authorList>
            <person name="Sun Q."/>
            <person name="Kim S."/>
        </authorList>
    </citation>
    <scope>NUCLEOTIDE SEQUENCE</scope>
    <source>
        <strain evidence="10">KCTC 32513</strain>
    </source>
</reference>
<sequence length="279" mass="30452">MSVRIVYQGEPGAYSHLACREHFPDMQPWACQSFAQAFARVRTGEAELAMIPVENTVAGRVSDIYHLLPEGDLYIIQERYQPIHHQLLGLPGATLEGIKVARSHPMALGQVRERLLSLGIAAIADVDTAAAARKVAERGDMSVAAVASRVAAEEYGLDILKEDIEDSGSNTTRFIVLSKDARIPPLTEVPVVSSYVFRTRSVPSSLYKALGGFASNGLNLTKLESYMIGGGFTAAQFYVDVEGHPDSQAMRNALEELDFFTEDIRHLGTYPADPVRAKS</sequence>
<dbReference type="GO" id="GO:0005737">
    <property type="term" value="C:cytoplasm"/>
    <property type="evidence" value="ECO:0007669"/>
    <property type="project" value="TreeGrafter"/>
</dbReference>
<evidence type="ECO:0000313" key="10">
    <source>
        <dbReference type="EMBL" id="GHA96978.1"/>
    </source>
</evidence>
<dbReference type="InterPro" id="IPR045865">
    <property type="entry name" value="ACT-like_dom_sf"/>
</dbReference>
<dbReference type="Gene3D" id="3.40.190.10">
    <property type="entry name" value="Periplasmic binding protein-like II"/>
    <property type="match status" value="2"/>
</dbReference>
<evidence type="ECO:0000313" key="11">
    <source>
        <dbReference type="Proteomes" id="UP000634004"/>
    </source>
</evidence>
<reference evidence="10" key="1">
    <citation type="journal article" date="2014" name="Int. J. Syst. Evol. Microbiol.">
        <title>Complete genome sequence of Corynebacterium casei LMG S-19264T (=DSM 44701T), isolated from a smear-ripened cheese.</title>
        <authorList>
            <consortium name="US DOE Joint Genome Institute (JGI-PGF)"/>
            <person name="Walter F."/>
            <person name="Albersmeier A."/>
            <person name="Kalinowski J."/>
            <person name="Ruckert C."/>
        </authorList>
    </citation>
    <scope>NUCLEOTIDE SEQUENCE</scope>
    <source>
        <strain evidence="10">KCTC 32513</strain>
    </source>
</reference>
<comment type="pathway">
    <text evidence="1">Amino-acid biosynthesis; L-phenylalanine biosynthesis; phenylpyruvate from prephenate: step 1/1.</text>
</comment>
<dbReference type="PROSITE" id="PS51671">
    <property type="entry name" value="ACT"/>
    <property type="match status" value="1"/>
</dbReference>
<dbReference type="AlphaFoldDB" id="A0A8J3CSR5"/>
<dbReference type="InterPro" id="IPR002912">
    <property type="entry name" value="ACT_dom"/>
</dbReference>
<dbReference type="Pfam" id="PF00800">
    <property type="entry name" value="PDT"/>
    <property type="match status" value="1"/>
</dbReference>
<dbReference type="GO" id="GO:0004664">
    <property type="term" value="F:prephenate dehydratase activity"/>
    <property type="evidence" value="ECO:0007669"/>
    <property type="project" value="UniProtKB-EC"/>
</dbReference>
<evidence type="ECO:0000256" key="5">
    <source>
        <dbReference type="ARBA" id="ARBA00023222"/>
    </source>
</evidence>
<dbReference type="Proteomes" id="UP000634004">
    <property type="component" value="Unassembled WGS sequence"/>
</dbReference>
<dbReference type="PROSITE" id="PS00857">
    <property type="entry name" value="PREPHENATE_DEHYDR_1"/>
    <property type="match status" value="1"/>
</dbReference>
<dbReference type="SUPFAM" id="SSF55021">
    <property type="entry name" value="ACT-like"/>
    <property type="match status" value="1"/>
</dbReference>
<keyword evidence="4" id="KW-0057">Aromatic amino acid biosynthesis</keyword>
<keyword evidence="6" id="KW-0456">Lyase</keyword>
<name>A0A8J3CSR5_9PROT</name>
<dbReference type="PANTHER" id="PTHR21022:SF19">
    <property type="entry name" value="PREPHENATE DEHYDRATASE-RELATED"/>
    <property type="match status" value="1"/>
</dbReference>
<dbReference type="Gene3D" id="3.30.70.260">
    <property type="match status" value="1"/>
</dbReference>
<dbReference type="EC" id="4.2.1.51" evidence="2"/>
<dbReference type="InterPro" id="IPR001086">
    <property type="entry name" value="Preph_deHydtase"/>
</dbReference>
<keyword evidence="3" id="KW-0028">Amino-acid biosynthesis</keyword>
<evidence type="ECO:0000256" key="4">
    <source>
        <dbReference type="ARBA" id="ARBA00023141"/>
    </source>
</evidence>
<dbReference type="PANTHER" id="PTHR21022">
    <property type="entry name" value="PREPHENATE DEHYDRATASE P PROTEIN"/>
    <property type="match status" value="1"/>
</dbReference>
<gene>
    <name evidence="10" type="primary">pheA</name>
    <name evidence="10" type="ORF">GCM10009069_20020</name>
</gene>
<evidence type="ECO:0000256" key="2">
    <source>
        <dbReference type="ARBA" id="ARBA00013147"/>
    </source>
</evidence>
<evidence type="ECO:0000256" key="3">
    <source>
        <dbReference type="ARBA" id="ARBA00022605"/>
    </source>
</evidence>
<feature type="domain" description="ACT" evidence="9">
    <location>
        <begin position="194"/>
        <end position="271"/>
    </location>
</feature>
<dbReference type="CDD" id="cd04905">
    <property type="entry name" value="ACT_CM-PDT"/>
    <property type="match status" value="1"/>
</dbReference>
<evidence type="ECO:0000256" key="6">
    <source>
        <dbReference type="ARBA" id="ARBA00023239"/>
    </source>
</evidence>
<dbReference type="NCBIfam" id="NF008866">
    <property type="entry name" value="PRK11899.1"/>
    <property type="match status" value="1"/>
</dbReference>
<protein>
    <recommendedName>
        <fullName evidence="2">prephenate dehydratase</fullName>
        <ecNumber evidence="2">4.2.1.51</ecNumber>
    </recommendedName>
</protein>
<dbReference type="InterPro" id="IPR018528">
    <property type="entry name" value="Preph_deHydtase_CS"/>
</dbReference>
<dbReference type="UniPathway" id="UPA00121">
    <property type="reaction ID" value="UER00345"/>
</dbReference>
<dbReference type="RefSeq" id="WP_189497997.1">
    <property type="nucleotide sequence ID" value="NZ_BMZH01000007.1"/>
</dbReference>